<name>A0A0F9FS52_9ZZZZ</name>
<protein>
    <submittedName>
        <fullName evidence="1">Uncharacterized protein</fullName>
    </submittedName>
</protein>
<accession>A0A0F9FS52</accession>
<dbReference type="EMBL" id="LAZR01029219">
    <property type="protein sequence ID" value="KKL60235.1"/>
    <property type="molecule type" value="Genomic_DNA"/>
</dbReference>
<gene>
    <name evidence="1" type="ORF">LCGC14_2207350</name>
</gene>
<sequence>MAIFVTSAGFQNKSLAAIKAEYEAQYQAVFGADIDLTPEGPFGQIIGLHSQRDKDIWDGLEEIYTSRNPGEATDTSLDNICAETGVVRLDATKTRVSNVLCFGTEGTVLTATTDKAKQANNTLTYLLVTGITIAKATALQLKR</sequence>
<evidence type="ECO:0000313" key="1">
    <source>
        <dbReference type="EMBL" id="KKL60235.1"/>
    </source>
</evidence>
<dbReference type="AlphaFoldDB" id="A0A0F9FS52"/>
<organism evidence="1">
    <name type="scientific">marine sediment metagenome</name>
    <dbReference type="NCBI Taxonomy" id="412755"/>
    <lineage>
        <taxon>unclassified sequences</taxon>
        <taxon>metagenomes</taxon>
        <taxon>ecological metagenomes</taxon>
    </lineage>
</organism>
<reference evidence="1" key="1">
    <citation type="journal article" date="2015" name="Nature">
        <title>Complex archaea that bridge the gap between prokaryotes and eukaryotes.</title>
        <authorList>
            <person name="Spang A."/>
            <person name="Saw J.H."/>
            <person name="Jorgensen S.L."/>
            <person name="Zaremba-Niedzwiedzka K."/>
            <person name="Martijn J."/>
            <person name="Lind A.E."/>
            <person name="van Eijk R."/>
            <person name="Schleper C."/>
            <person name="Guy L."/>
            <person name="Ettema T.J."/>
        </authorList>
    </citation>
    <scope>NUCLEOTIDE SEQUENCE</scope>
</reference>
<proteinExistence type="predicted"/>
<comment type="caution">
    <text evidence="1">The sequence shown here is derived from an EMBL/GenBank/DDBJ whole genome shotgun (WGS) entry which is preliminary data.</text>
</comment>